<evidence type="ECO:0000256" key="2">
    <source>
        <dbReference type="ARBA" id="ARBA00023004"/>
    </source>
</evidence>
<dbReference type="PANTHER" id="PTHR24286:SF232">
    <property type="entry name" value="CYTOCHROME P450 SUPERFAMILY PROTEIN"/>
    <property type="match status" value="1"/>
</dbReference>
<dbReference type="EMBL" id="JADCNL010000012">
    <property type="protein sequence ID" value="KAG0457021.1"/>
    <property type="molecule type" value="Genomic_DNA"/>
</dbReference>
<keyword evidence="4" id="KW-1185">Reference proteome</keyword>
<dbReference type="Proteomes" id="UP000636800">
    <property type="component" value="Chromosome 12"/>
</dbReference>
<name>A0A835PRG1_VANPL</name>
<dbReference type="AlphaFoldDB" id="A0A835PRG1"/>
<dbReference type="SUPFAM" id="SSF48264">
    <property type="entry name" value="Cytochrome P450"/>
    <property type="match status" value="1"/>
</dbReference>
<proteinExistence type="predicted"/>
<reference evidence="3 4" key="1">
    <citation type="journal article" date="2020" name="Nat. Food">
        <title>A phased Vanilla planifolia genome enables genetic improvement of flavour and production.</title>
        <authorList>
            <person name="Hasing T."/>
            <person name="Tang H."/>
            <person name="Brym M."/>
            <person name="Khazi F."/>
            <person name="Huang T."/>
            <person name="Chambers A.H."/>
        </authorList>
    </citation>
    <scope>NUCLEOTIDE SEQUENCE [LARGE SCALE GENOMIC DNA]</scope>
    <source>
        <tissue evidence="3">Leaf</tissue>
    </source>
</reference>
<dbReference type="GO" id="GO:0016132">
    <property type="term" value="P:brassinosteroid biosynthetic process"/>
    <property type="evidence" value="ECO:0007669"/>
    <property type="project" value="TreeGrafter"/>
</dbReference>
<dbReference type="GO" id="GO:0010268">
    <property type="term" value="P:brassinosteroid homeostasis"/>
    <property type="evidence" value="ECO:0007669"/>
    <property type="project" value="TreeGrafter"/>
</dbReference>
<protein>
    <recommendedName>
        <fullName evidence="5">Cytochrome P450</fullName>
    </recommendedName>
</protein>
<evidence type="ECO:0000256" key="1">
    <source>
        <dbReference type="ARBA" id="ARBA00022723"/>
    </source>
</evidence>
<dbReference type="GO" id="GO:0020037">
    <property type="term" value="F:heme binding"/>
    <property type="evidence" value="ECO:0007669"/>
    <property type="project" value="InterPro"/>
</dbReference>
<keyword evidence="2" id="KW-0408">Iron</keyword>
<keyword evidence="1" id="KW-0479">Metal-binding</keyword>
<evidence type="ECO:0000313" key="4">
    <source>
        <dbReference type="Proteomes" id="UP000636800"/>
    </source>
</evidence>
<dbReference type="GO" id="GO:0016125">
    <property type="term" value="P:sterol metabolic process"/>
    <property type="evidence" value="ECO:0007669"/>
    <property type="project" value="TreeGrafter"/>
</dbReference>
<dbReference type="GO" id="GO:0004497">
    <property type="term" value="F:monooxygenase activity"/>
    <property type="evidence" value="ECO:0007669"/>
    <property type="project" value="InterPro"/>
</dbReference>
<comment type="caution">
    <text evidence="3">The sequence shown here is derived from an EMBL/GenBank/DDBJ whole genome shotgun (WGS) entry which is preliminary data.</text>
</comment>
<dbReference type="PANTHER" id="PTHR24286">
    <property type="entry name" value="CYTOCHROME P450 26"/>
    <property type="match status" value="1"/>
</dbReference>
<dbReference type="InterPro" id="IPR001128">
    <property type="entry name" value="Cyt_P450"/>
</dbReference>
<gene>
    <name evidence="3" type="ORF">HPP92_022178</name>
</gene>
<accession>A0A835PRG1</accession>
<dbReference type="Gene3D" id="1.10.630.10">
    <property type="entry name" value="Cytochrome P450"/>
    <property type="match status" value="1"/>
</dbReference>
<dbReference type="InterPro" id="IPR036396">
    <property type="entry name" value="Cyt_P450_sf"/>
</dbReference>
<organism evidence="3 4">
    <name type="scientific">Vanilla planifolia</name>
    <name type="common">Vanilla</name>
    <dbReference type="NCBI Taxonomy" id="51239"/>
    <lineage>
        <taxon>Eukaryota</taxon>
        <taxon>Viridiplantae</taxon>
        <taxon>Streptophyta</taxon>
        <taxon>Embryophyta</taxon>
        <taxon>Tracheophyta</taxon>
        <taxon>Spermatophyta</taxon>
        <taxon>Magnoliopsida</taxon>
        <taxon>Liliopsida</taxon>
        <taxon>Asparagales</taxon>
        <taxon>Orchidaceae</taxon>
        <taxon>Vanilloideae</taxon>
        <taxon>Vanilleae</taxon>
        <taxon>Vanilla</taxon>
    </lineage>
</organism>
<dbReference type="OrthoDB" id="26094at2759"/>
<dbReference type="GO" id="GO:0005506">
    <property type="term" value="F:iron ion binding"/>
    <property type="evidence" value="ECO:0007669"/>
    <property type="project" value="InterPro"/>
</dbReference>
<evidence type="ECO:0008006" key="5">
    <source>
        <dbReference type="Google" id="ProtNLM"/>
    </source>
</evidence>
<dbReference type="GO" id="GO:0016705">
    <property type="term" value="F:oxidoreductase activity, acting on paired donors, with incorporation or reduction of molecular oxygen"/>
    <property type="evidence" value="ECO:0007669"/>
    <property type="project" value="InterPro"/>
</dbReference>
<evidence type="ECO:0000313" key="3">
    <source>
        <dbReference type="EMBL" id="KAG0457021.1"/>
    </source>
</evidence>
<sequence length="410" mass="46599">MEGSHLLCLPIFVTVISCLLTWLNWHKYGNKTGNDYTKLPPGDGSWLSLIWDCFRWYNSISSSHPPAFVEEQVKRHGRVFRSSLFGRKAVVSADPVFNRYIMLNEGKLFQSSYPKSFRDLVGKNGVIVVHGEQQRRLHAIAMNAMRLEKLKSNTSYLRDIQFVMLQTMNCLPYNQVIVLQDVCRKVAINLMVNQLLGAREGIITKIKRTIEAWKLQSSSAGRNGVLGRLTGEEDLDDDAIADFIINLLFAGNETTAKTMLFAVYLLTLCPQALQQVLEEHENIRRSNLTGILGWEDYKSMPFTQCVIDETLRLGGIAIWLLREAKEDVKYKDEFDMDEDVLEEANECGLVGKRETGEVAHSFHRLVEELDVAQGPNLQGCRLLYFCIILFVITDGLKLQKIVCLSSLQLD</sequence>
<dbReference type="Pfam" id="PF00067">
    <property type="entry name" value="p450"/>
    <property type="match status" value="1"/>
</dbReference>